<gene>
    <name evidence="4" type="ORF">ACFQGB_01815</name>
</gene>
<evidence type="ECO:0000313" key="4">
    <source>
        <dbReference type="EMBL" id="MFC6951589.1"/>
    </source>
</evidence>
<dbReference type="Gene3D" id="2.30.110.10">
    <property type="entry name" value="Electron Transport, Fmn-binding Protein, Chain A"/>
    <property type="match status" value="1"/>
</dbReference>
<keyword evidence="5" id="KW-1185">Reference proteome</keyword>
<evidence type="ECO:0000256" key="2">
    <source>
        <dbReference type="SAM" id="MobiDB-lite"/>
    </source>
</evidence>
<dbReference type="InterPro" id="IPR019920">
    <property type="entry name" value="F420-binding_dom_put"/>
</dbReference>
<comment type="caution">
    <text evidence="4">The sequence shown here is derived from an EMBL/GenBank/DDBJ whole genome shotgun (WGS) entry which is preliminary data.</text>
</comment>
<reference evidence="4 5" key="1">
    <citation type="journal article" date="2019" name="Int. J. Syst. Evol. Microbiol.">
        <title>The Global Catalogue of Microorganisms (GCM) 10K type strain sequencing project: providing services to taxonomists for standard genome sequencing and annotation.</title>
        <authorList>
            <consortium name="The Broad Institute Genomics Platform"/>
            <consortium name="The Broad Institute Genome Sequencing Center for Infectious Disease"/>
            <person name="Wu L."/>
            <person name="Ma J."/>
        </authorList>
    </citation>
    <scope>NUCLEOTIDE SEQUENCE [LARGE SCALE GENOMIC DNA]</scope>
    <source>
        <strain evidence="4 5">GX26</strain>
    </source>
</reference>
<name>A0ABD5V852_9EURY</name>
<proteinExistence type="predicted"/>
<evidence type="ECO:0000313" key="5">
    <source>
        <dbReference type="Proteomes" id="UP001596395"/>
    </source>
</evidence>
<feature type="domain" description="Pyridoxamine 5'-phosphate oxidase N-terminal" evidence="3">
    <location>
        <begin position="5"/>
        <end position="131"/>
    </location>
</feature>
<dbReference type="RefSeq" id="WP_336348616.1">
    <property type="nucleotide sequence ID" value="NZ_JAZAQL010000001.1"/>
</dbReference>
<dbReference type="Pfam" id="PF01243">
    <property type="entry name" value="PNPOx_N"/>
    <property type="match status" value="1"/>
</dbReference>
<feature type="region of interest" description="Disordered" evidence="2">
    <location>
        <begin position="52"/>
        <end position="71"/>
    </location>
</feature>
<dbReference type="InterPro" id="IPR012349">
    <property type="entry name" value="Split_barrel_FMN-bd"/>
</dbReference>
<evidence type="ECO:0000259" key="3">
    <source>
        <dbReference type="Pfam" id="PF01243"/>
    </source>
</evidence>
<dbReference type="InterPro" id="IPR011576">
    <property type="entry name" value="Pyridox_Oxase_N"/>
</dbReference>
<accession>A0ABD5V852</accession>
<dbReference type="AlphaFoldDB" id="A0ABD5V852"/>
<dbReference type="Proteomes" id="UP001596395">
    <property type="component" value="Unassembled WGS sequence"/>
</dbReference>
<dbReference type="NCBIfam" id="TIGR03618">
    <property type="entry name" value="Rv1155_F420"/>
    <property type="match status" value="1"/>
</dbReference>
<organism evidence="4 5">
    <name type="scientific">Halorubellus litoreus</name>
    <dbReference type="NCBI Taxonomy" id="755308"/>
    <lineage>
        <taxon>Archaea</taxon>
        <taxon>Methanobacteriati</taxon>
        <taxon>Methanobacteriota</taxon>
        <taxon>Stenosarchaea group</taxon>
        <taxon>Halobacteria</taxon>
        <taxon>Halobacteriales</taxon>
        <taxon>Halorubellaceae</taxon>
        <taxon>Halorubellus</taxon>
    </lineage>
</organism>
<dbReference type="SUPFAM" id="SSF50475">
    <property type="entry name" value="FMN-binding split barrel"/>
    <property type="match status" value="1"/>
</dbReference>
<dbReference type="PANTHER" id="PTHR35176">
    <property type="entry name" value="HEME OXYGENASE HI_0854-RELATED"/>
    <property type="match status" value="1"/>
</dbReference>
<dbReference type="GO" id="GO:0016491">
    <property type="term" value="F:oxidoreductase activity"/>
    <property type="evidence" value="ECO:0007669"/>
    <property type="project" value="UniProtKB-KW"/>
</dbReference>
<dbReference type="InterPro" id="IPR052019">
    <property type="entry name" value="F420H2_bilvrd_red/Heme_oxyg"/>
</dbReference>
<keyword evidence="1" id="KW-0560">Oxidoreductase</keyword>
<sequence>MAEIPPEFHDLFERKSFAHFATLMPDGTPQVTPVWVDYDDERGHVLVNTARGRQKERNVERDPKVGIEVSDPEDPYRYVSVRGEVVAVDDDDSYEHIDSLTRRYFEREEYPHKGEERGPRVVIRIEPDRVVTSG</sequence>
<dbReference type="PANTHER" id="PTHR35176:SF6">
    <property type="entry name" value="HEME OXYGENASE HI_0854-RELATED"/>
    <property type="match status" value="1"/>
</dbReference>
<evidence type="ECO:0000256" key="1">
    <source>
        <dbReference type="ARBA" id="ARBA00023002"/>
    </source>
</evidence>
<protein>
    <submittedName>
        <fullName evidence="4">PPOX class F420-dependent oxidoreductase</fullName>
    </submittedName>
</protein>
<dbReference type="EMBL" id="JBHSXN010000001">
    <property type="protein sequence ID" value="MFC6951589.1"/>
    <property type="molecule type" value="Genomic_DNA"/>
</dbReference>
<feature type="compositionally biased region" description="Basic and acidic residues" evidence="2">
    <location>
        <begin position="53"/>
        <end position="65"/>
    </location>
</feature>